<keyword evidence="4" id="KW-1185">Reference proteome</keyword>
<comment type="caution">
    <text evidence="3">The sequence shown here is derived from an EMBL/GenBank/DDBJ whole genome shotgun (WGS) entry which is preliminary data.</text>
</comment>
<evidence type="ECO:0008006" key="5">
    <source>
        <dbReference type="Google" id="ProtNLM"/>
    </source>
</evidence>
<feature type="chain" id="PRO_5046872651" description="ATP-binding protein" evidence="2">
    <location>
        <begin position="28"/>
        <end position="220"/>
    </location>
</feature>
<feature type="region of interest" description="Disordered" evidence="1">
    <location>
        <begin position="147"/>
        <end position="197"/>
    </location>
</feature>
<sequence>MKRTLTAAAAVLAGGAGAVGFAGSATAAPTPDIPNDLPIDSNLGKTVFHTAATVASAKQTVGDVVPLDPQGARSGKPAADPIQGLLDNTNGGQDGLLGDVQHVLPVGQVLPAGQTLPAGRSSNVGQGILPAPIGSAIDKLPAAHLNPARPTAGLAPKSGGPLDQVTGEDGPLGAVTGEDSPLAGLADQAPTGKSGAANPIDAIGKIVSHGPLGGTHKLGG</sequence>
<gene>
    <name evidence="3" type="ORF">ACFQ16_13945</name>
</gene>
<feature type="region of interest" description="Disordered" evidence="1">
    <location>
        <begin position="65"/>
        <end position="97"/>
    </location>
</feature>
<evidence type="ECO:0000256" key="2">
    <source>
        <dbReference type="SAM" id="SignalP"/>
    </source>
</evidence>
<accession>A0ABW3FQN0</accession>
<proteinExistence type="predicted"/>
<evidence type="ECO:0000313" key="3">
    <source>
        <dbReference type="EMBL" id="MFD0920851.1"/>
    </source>
</evidence>
<dbReference type="RefSeq" id="WP_263250542.1">
    <property type="nucleotide sequence ID" value="NZ_BAABLT010000011.1"/>
</dbReference>
<reference evidence="4" key="1">
    <citation type="journal article" date="2019" name="Int. J. Syst. Evol. Microbiol.">
        <title>The Global Catalogue of Microorganisms (GCM) 10K type strain sequencing project: providing services to taxonomists for standard genome sequencing and annotation.</title>
        <authorList>
            <consortium name="The Broad Institute Genomics Platform"/>
            <consortium name="The Broad Institute Genome Sequencing Center for Infectious Disease"/>
            <person name="Wu L."/>
            <person name="Ma J."/>
        </authorList>
    </citation>
    <scope>NUCLEOTIDE SEQUENCE [LARGE SCALE GENOMIC DNA]</scope>
    <source>
        <strain evidence="4">CCUG 56401</strain>
    </source>
</reference>
<protein>
    <recommendedName>
        <fullName evidence="5">ATP-binding protein</fullName>
    </recommendedName>
</protein>
<keyword evidence="2" id="KW-0732">Signal</keyword>
<organism evidence="3 4">
    <name type="scientific">Saccharopolyspora rosea</name>
    <dbReference type="NCBI Taxonomy" id="524884"/>
    <lineage>
        <taxon>Bacteria</taxon>
        <taxon>Bacillati</taxon>
        <taxon>Actinomycetota</taxon>
        <taxon>Actinomycetes</taxon>
        <taxon>Pseudonocardiales</taxon>
        <taxon>Pseudonocardiaceae</taxon>
        <taxon>Saccharopolyspora</taxon>
    </lineage>
</organism>
<feature type="signal peptide" evidence="2">
    <location>
        <begin position="1"/>
        <end position="27"/>
    </location>
</feature>
<dbReference type="EMBL" id="JBHTIW010000009">
    <property type="protein sequence ID" value="MFD0920851.1"/>
    <property type="molecule type" value="Genomic_DNA"/>
</dbReference>
<evidence type="ECO:0000313" key="4">
    <source>
        <dbReference type="Proteomes" id="UP001597018"/>
    </source>
</evidence>
<evidence type="ECO:0000256" key="1">
    <source>
        <dbReference type="SAM" id="MobiDB-lite"/>
    </source>
</evidence>
<name>A0ABW3FQN0_9PSEU</name>
<dbReference type="Proteomes" id="UP001597018">
    <property type="component" value="Unassembled WGS sequence"/>
</dbReference>